<feature type="transmembrane region" description="Helical" evidence="8">
    <location>
        <begin position="163"/>
        <end position="181"/>
    </location>
</feature>
<feature type="transmembrane region" description="Helical" evidence="8">
    <location>
        <begin position="193"/>
        <end position="216"/>
    </location>
</feature>
<dbReference type="PANTHER" id="PTHR36838:SF1">
    <property type="entry name" value="SLR1864 PROTEIN"/>
    <property type="match status" value="1"/>
</dbReference>
<keyword evidence="6 8" id="KW-1133">Transmembrane helix</keyword>
<evidence type="ECO:0000256" key="3">
    <source>
        <dbReference type="ARBA" id="ARBA00022448"/>
    </source>
</evidence>
<dbReference type="PANTHER" id="PTHR36838">
    <property type="entry name" value="AUXIN EFFLUX CARRIER FAMILY PROTEIN"/>
    <property type="match status" value="1"/>
</dbReference>
<keyword evidence="5 8" id="KW-0812">Transmembrane</keyword>
<keyword evidence="7 8" id="KW-0472">Membrane</keyword>
<comment type="caution">
    <text evidence="9">The sequence shown here is derived from an EMBL/GenBank/DDBJ whole genome shotgun (WGS) entry which is preliminary data.</text>
</comment>
<feature type="transmembrane region" description="Helical" evidence="8">
    <location>
        <begin position="102"/>
        <end position="123"/>
    </location>
</feature>
<dbReference type="EMBL" id="JAPTNG010000013">
    <property type="protein sequence ID" value="MCZ0832392.1"/>
    <property type="molecule type" value="Genomic_DNA"/>
</dbReference>
<feature type="transmembrane region" description="Helical" evidence="8">
    <location>
        <begin position="228"/>
        <end position="251"/>
    </location>
</feature>
<comment type="subcellular location">
    <subcellularLocation>
        <location evidence="1">Cell membrane</location>
        <topology evidence="1">Multi-pass membrane protein</topology>
    </subcellularLocation>
</comment>
<feature type="transmembrane region" description="Helical" evidence="8">
    <location>
        <begin position="67"/>
        <end position="90"/>
    </location>
</feature>
<accession>A0ABT4I006</accession>
<feature type="transmembrane region" description="Helical" evidence="8">
    <location>
        <begin position="290"/>
        <end position="313"/>
    </location>
</feature>
<evidence type="ECO:0000256" key="1">
    <source>
        <dbReference type="ARBA" id="ARBA00004651"/>
    </source>
</evidence>
<sequence>MTLAPLFSSVGMMAVIIGIGAMIGRMKPVTADARQLLITIVINVAVPCIILNGIFHTQMNQQLLHHIFLIFFIAVGLSCLGMLLAFLFAVLCKVPINKRKEFSFIAGLGNTGFIGLPLCVGLFGPTGGLLAAVYDAGLDLVLWTIGVMVLKGKKGCTWKNMRSIVNIPMLAIVVGMFLALMEWQPPEMVKSLTAMFSSIAAPLAMLYIGLLIPDLLIRKQQTAQALPILSLSMIVKLFLYPVIVAGLLWSFHLATEISQVTLVMAAMPTMTLASMLFAKYAADEDLGAMATVSSTIISFVTIPLVVMLGQFILSVSLF</sequence>
<reference evidence="9" key="1">
    <citation type="submission" date="2022-09" db="EMBL/GenBank/DDBJ databases">
        <title>Genome analysis and characterization of larvicidal activity of Brevibacillus strains.</title>
        <authorList>
            <person name="Patrusheva E.V."/>
            <person name="Izotova A.O."/>
            <person name="Toshchakov S.V."/>
            <person name="Sineoky S.P."/>
        </authorList>
    </citation>
    <scope>NUCLEOTIDE SEQUENCE</scope>
    <source>
        <strain evidence="9">VKPM_B-13244</strain>
    </source>
</reference>
<evidence type="ECO:0000256" key="4">
    <source>
        <dbReference type="ARBA" id="ARBA00022475"/>
    </source>
</evidence>
<dbReference type="Proteomes" id="UP001067708">
    <property type="component" value="Unassembled WGS sequence"/>
</dbReference>
<dbReference type="Gene3D" id="1.20.1530.20">
    <property type="match status" value="2"/>
</dbReference>
<evidence type="ECO:0000256" key="6">
    <source>
        <dbReference type="ARBA" id="ARBA00022989"/>
    </source>
</evidence>
<dbReference type="InterPro" id="IPR004776">
    <property type="entry name" value="Mem_transp_PIN-like"/>
</dbReference>
<evidence type="ECO:0000256" key="2">
    <source>
        <dbReference type="ARBA" id="ARBA00010145"/>
    </source>
</evidence>
<dbReference type="RefSeq" id="WP_258417895.1">
    <property type="nucleotide sequence ID" value="NZ_JAPTNG010000013.1"/>
</dbReference>
<keyword evidence="4" id="KW-1003">Cell membrane</keyword>
<evidence type="ECO:0000256" key="8">
    <source>
        <dbReference type="SAM" id="Phobius"/>
    </source>
</evidence>
<evidence type="ECO:0000313" key="9">
    <source>
        <dbReference type="EMBL" id="MCZ0832392.1"/>
    </source>
</evidence>
<dbReference type="Pfam" id="PF03547">
    <property type="entry name" value="Mem_trans"/>
    <property type="match status" value="2"/>
</dbReference>
<feature type="transmembrane region" description="Helical" evidence="8">
    <location>
        <begin position="6"/>
        <end position="24"/>
    </location>
</feature>
<comment type="similarity">
    <text evidence="2">Belongs to the auxin efflux carrier (TC 2.A.69) family.</text>
</comment>
<proteinExistence type="inferred from homology"/>
<feature type="transmembrane region" description="Helical" evidence="8">
    <location>
        <begin position="257"/>
        <end position="278"/>
    </location>
</feature>
<name>A0ABT4I006_9BACL</name>
<evidence type="ECO:0000256" key="7">
    <source>
        <dbReference type="ARBA" id="ARBA00023136"/>
    </source>
</evidence>
<feature type="transmembrane region" description="Helical" evidence="8">
    <location>
        <begin position="36"/>
        <end position="55"/>
    </location>
</feature>
<protein>
    <submittedName>
        <fullName evidence="9">AEC family transporter</fullName>
    </submittedName>
</protein>
<feature type="transmembrane region" description="Helical" evidence="8">
    <location>
        <begin position="129"/>
        <end position="151"/>
    </location>
</feature>
<dbReference type="InterPro" id="IPR038770">
    <property type="entry name" value="Na+/solute_symporter_sf"/>
</dbReference>
<organism evidence="9 10">
    <name type="scientific">Brevibacillus halotolerans</name>
    <dbReference type="NCBI Taxonomy" id="1507437"/>
    <lineage>
        <taxon>Bacteria</taxon>
        <taxon>Bacillati</taxon>
        <taxon>Bacillota</taxon>
        <taxon>Bacilli</taxon>
        <taxon>Bacillales</taxon>
        <taxon>Paenibacillaceae</taxon>
        <taxon>Brevibacillus</taxon>
    </lineage>
</organism>
<evidence type="ECO:0000256" key="5">
    <source>
        <dbReference type="ARBA" id="ARBA00022692"/>
    </source>
</evidence>
<keyword evidence="10" id="KW-1185">Reference proteome</keyword>
<evidence type="ECO:0000313" key="10">
    <source>
        <dbReference type="Proteomes" id="UP001067708"/>
    </source>
</evidence>
<keyword evidence="3" id="KW-0813">Transport</keyword>
<gene>
    <name evidence="9" type="ORF">O0535_16740</name>
</gene>